<comment type="caution">
    <text evidence="7">The sequence shown here is derived from an EMBL/GenBank/DDBJ whole genome shotgun (WGS) entry which is preliminary data.</text>
</comment>
<evidence type="ECO:0000313" key="8">
    <source>
        <dbReference type="Proteomes" id="UP000722750"/>
    </source>
</evidence>
<dbReference type="AlphaFoldDB" id="A0A941W133"/>
<protein>
    <recommendedName>
        <fullName evidence="6">Methyl-accepting transducer domain-containing protein</fullName>
    </recommendedName>
</protein>
<proteinExistence type="inferred from homology"/>
<evidence type="ECO:0000259" key="6">
    <source>
        <dbReference type="PROSITE" id="PS50111"/>
    </source>
</evidence>
<evidence type="ECO:0000313" key="7">
    <source>
        <dbReference type="EMBL" id="MBS1257394.1"/>
    </source>
</evidence>
<gene>
    <name evidence="7" type="ORF">MAG551_00436</name>
</gene>
<dbReference type="SMART" id="SM00283">
    <property type="entry name" value="MA"/>
    <property type="match status" value="1"/>
</dbReference>
<feature type="compositionally biased region" description="Polar residues" evidence="4">
    <location>
        <begin position="403"/>
        <end position="435"/>
    </location>
</feature>
<dbReference type="Pfam" id="PF12729">
    <property type="entry name" value="4HB_MCP_1"/>
    <property type="match status" value="2"/>
</dbReference>
<dbReference type="PANTHER" id="PTHR43531">
    <property type="entry name" value="PROTEIN ICFG"/>
    <property type="match status" value="1"/>
</dbReference>
<feature type="domain" description="Methyl-accepting transducer" evidence="6">
    <location>
        <begin position="386"/>
        <end position="601"/>
    </location>
</feature>
<dbReference type="Gene3D" id="1.10.287.950">
    <property type="entry name" value="Methyl-accepting chemotaxis protein"/>
    <property type="match status" value="1"/>
</dbReference>
<keyword evidence="3" id="KW-0807">Transducer</keyword>
<reference evidence="7" key="1">
    <citation type="journal article" date="2021" name="ISME J.">
        <title>Fine-scale metabolic discontinuity in a stratified prokaryote microbiome of a Red Sea deep halocline.</title>
        <authorList>
            <person name="Michoud G."/>
            <person name="Ngugi D.K."/>
            <person name="Barozzi A."/>
            <person name="Merlino G."/>
            <person name="Calleja M.L."/>
            <person name="Delgado-Huertas A."/>
            <person name="Moran X.A.G."/>
            <person name="Daffonchio D."/>
        </authorList>
    </citation>
    <scope>NUCLEOTIDE SEQUENCE</scope>
    <source>
        <strain evidence="7">SuakinDeep_MAG55_1</strain>
    </source>
</reference>
<dbReference type="Pfam" id="PF00015">
    <property type="entry name" value="MCPsignal"/>
    <property type="match status" value="1"/>
</dbReference>
<dbReference type="InterPro" id="IPR051310">
    <property type="entry name" value="MCP_chemotaxis"/>
</dbReference>
<dbReference type="Proteomes" id="UP000722750">
    <property type="component" value="Unassembled WGS sequence"/>
</dbReference>
<keyword evidence="5" id="KW-0812">Transmembrane</keyword>
<keyword evidence="5" id="KW-1133">Transmembrane helix</keyword>
<name>A0A941W133_9BACT</name>
<accession>A0A941W133</accession>
<feature type="transmembrane region" description="Helical" evidence="5">
    <location>
        <begin position="327"/>
        <end position="347"/>
    </location>
</feature>
<dbReference type="InterPro" id="IPR024478">
    <property type="entry name" value="HlyB_4HB_MCP"/>
</dbReference>
<keyword evidence="5" id="KW-0472">Membrane</keyword>
<evidence type="ECO:0000256" key="5">
    <source>
        <dbReference type="SAM" id="Phobius"/>
    </source>
</evidence>
<comment type="similarity">
    <text evidence="2">Belongs to the methyl-accepting chemotaxis (MCP) protein family.</text>
</comment>
<evidence type="ECO:0000256" key="1">
    <source>
        <dbReference type="ARBA" id="ARBA00022500"/>
    </source>
</evidence>
<organism evidence="7 8">
    <name type="scientific">Candidatus Scalindua arabica</name>
    <dbReference type="NCBI Taxonomy" id="1127984"/>
    <lineage>
        <taxon>Bacteria</taxon>
        <taxon>Pseudomonadati</taxon>
        <taxon>Planctomycetota</taxon>
        <taxon>Candidatus Brocadiia</taxon>
        <taxon>Candidatus Brocadiales</taxon>
        <taxon>Candidatus Scalinduaceae</taxon>
        <taxon>Candidatus Scalindua</taxon>
    </lineage>
</organism>
<dbReference type="GO" id="GO:0007165">
    <property type="term" value="P:signal transduction"/>
    <property type="evidence" value="ECO:0007669"/>
    <property type="project" value="UniProtKB-KW"/>
</dbReference>
<sequence length="678" mass="73287">MKNLSLNAKIACIFGILVVVAVVISFMGIDKLGGMNTRINNIVDVSAEKVKLGARINQDLISISRAEKNIIMAKTLEEMDEYATFIKQTREDMQGRRGKLRALVDGSGKVKLDEFAAKWDKYLKTNDEVRQLARLNSNTKAQSLSSGAGRKAYEKAEGIMKQIAALNNKELEEQAGVPSEAIDSAKAALLSARVVQDMITFHRGEKNLILATTKEEMDEFSKSLAGYEETLNNRVDQLEPLMTTAKQEKLLSEFKGAWKKFDVIDDEVRELSRENGNKRAFDLASSKGRVLLDESQALMTAIVRANDQGMVDDKKASDAKYSTARNLMITVGLTGIALSLFLGLYLIRSIISAFRELFKGLKSFSGRELNDTSDKFKVIIDTLESSTEQVSSASGQLSSSSQTLAEGSSEQASSIEETSASLEEMSSMTKSNAENAGQADTLMKEAIKSMNDLSQSIEKMNEASEETGKIIKTIDEIAFQTNLLALNAAVEAARAGESGKGFAVVADEVRSLALRAAEASKNTATLIEETLKKAKEGSELVTETNESFTKVGALVGEISSASDEQAKGIEQVTMAMGEVDKVVQSNASSSEECASASEEMSAQANEMMSVVRDLSALTVGGDNSGGTKKQPVTTRALKRPVATQSFAGNGSQHNDVPGDIIPMGENRILEHGESLKDF</sequence>
<dbReference type="GO" id="GO:0006935">
    <property type="term" value="P:chemotaxis"/>
    <property type="evidence" value="ECO:0007669"/>
    <property type="project" value="UniProtKB-KW"/>
</dbReference>
<evidence type="ECO:0000256" key="4">
    <source>
        <dbReference type="SAM" id="MobiDB-lite"/>
    </source>
</evidence>
<dbReference type="InterPro" id="IPR004089">
    <property type="entry name" value="MCPsignal_dom"/>
</dbReference>
<evidence type="ECO:0000256" key="3">
    <source>
        <dbReference type="PROSITE-ProRule" id="PRU00284"/>
    </source>
</evidence>
<feature type="compositionally biased region" description="Low complexity" evidence="4">
    <location>
        <begin position="390"/>
        <end position="402"/>
    </location>
</feature>
<feature type="region of interest" description="Disordered" evidence="4">
    <location>
        <begin position="390"/>
        <end position="436"/>
    </location>
</feature>
<feature type="transmembrane region" description="Helical" evidence="5">
    <location>
        <begin position="6"/>
        <end position="29"/>
    </location>
</feature>
<evidence type="ECO:0000256" key="2">
    <source>
        <dbReference type="ARBA" id="ARBA00029447"/>
    </source>
</evidence>
<dbReference type="CDD" id="cd11386">
    <property type="entry name" value="MCP_signal"/>
    <property type="match status" value="1"/>
</dbReference>
<dbReference type="GO" id="GO:0016020">
    <property type="term" value="C:membrane"/>
    <property type="evidence" value="ECO:0007669"/>
    <property type="project" value="InterPro"/>
</dbReference>
<dbReference type="PANTHER" id="PTHR43531:SF11">
    <property type="entry name" value="METHYL-ACCEPTING CHEMOTAXIS PROTEIN 3"/>
    <property type="match status" value="1"/>
</dbReference>
<dbReference type="PROSITE" id="PS50111">
    <property type="entry name" value="CHEMOTAXIS_TRANSDUC_2"/>
    <property type="match status" value="1"/>
</dbReference>
<keyword evidence="1" id="KW-0145">Chemotaxis</keyword>
<dbReference type="EMBL" id="JAANXD010000023">
    <property type="protein sequence ID" value="MBS1257394.1"/>
    <property type="molecule type" value="Genomic_DNA"/>
</dbReference>
<dbReference type="SUPFAM" id="SSF58104">
    <property type="entry name" value="Methyl-accepting chemotaxis protein (MCP) signaling domain"/>
    <property type="match status" value="1"/>
</dbReference>